<evidence type="ECO:0000313" key="1">
    <source>
        <dbReference type="EMBL" id="VVE35213.1"/>
    </source>
</evidence>
<sequence length="173" mass="18722">MSLVRFQRKVVEHIYGKLPGLAQCEPYDGQFQSDDSVATGVYPPAVLLYLSGGQVSTGSGGVMFTTTDVTAYCVTSEGDGKVYSHSAAALAERVAELVEGERFGLGERVGAAQVQEVANAIRFGISRRGMAVWYVRWTQSVAFGEHHWLALEQRLGLAHEPRDAWDSPLSASA</sequence>
<dbReference type="AlphaFoldDB" id="A0A5E4XFY4"/>
<dbReference type="Proteomes" id="UP000382577">
    <property type="component" value="Unassembled WGS sequence"/>
</dbReference>
<protein>
    <submittedName>
        <fullName evidence="1">Uncharacterized protein</fullName>
    </submittedName>
</protein>
<evidence type="ECO:0000313" key="2">
    <source>
        <dbReference type="Proteomes" id="UP000382577"/>
    </source>
</evidence>
<accession>A0A5E4XFY4</accession>
<dbReference type="EMBL" id="CABPRW010000009">
    <property type="protein sequence ID" value="VVE35213.1"/>
    <property type="molecule type" value="Genomic_DNA"/>
</dbReference>
<gene>
    <name evidence="1" type="ORF">PFI31113_03824</name>
</gene>
<name>A0A5E4XFY4_9BURK</name>
<proteinExistence type="predicted"/>
<reference evidence="1 2" key="1">
    <citation type="submission" date="2019-08" db="EMBL/GenBank/DDBJ databases">
        <authorList>
            <person name="Peeters C."/>
        </authorList>
    </citation>
    <scope>NUCLEOTIDE SEQUENCE [LARGE SCALE GENOMIC DNA]</scope>
    <source>
        <strain evidence="1 2">LMG 31113</strain>
    </source>
</reference>
<organism evidence="1 2">
    <name type="scientific">Pandoraea fibrosis</name>
    <dbReference type="NCBI Taxonomy" id="1891094"/>
    <lineage>
        <taxon>Bacteria</taxon>
        <taxon>Pseudomonadati</taxon>
        <taxon>Pseudomonadota</taxon>
        <taxon>Betaproteobacteria</taxon>
        <taxon>Burkholderiales</taxon>
        <taxon>Burkholderiaceae</taxon>
        <taxon>Pandoraea</taxon>
    </lineage>
</organism>